<reference evidence="4 5" key="1">
    <citation type="submission" date="2018-09" db="EMBL/GenBank/DDBJ databases">
        <title>Mesorhizobium carmichaelinearum sp. nov. isolated from Carmichaelinea spp. root nodules in New Zealand.</title>
        <authorList>
            <person name="De Meyer S.E."/>
        </authorList>
    </citation>
    <scope>NUCLEOTIDE SEQUENCE [LARGE SCALE GENOMIC DNA]</scope>
    <source>
        <strain evidence="4 5">LMG 28313</strain>
    </source>
</reference>
<evidence type="ECO:0000313" key="5">
    <source>
        <dbReference type="Proteomes" id="UP000275530"/>
    </source>
</evidence>
<dbReference type="Gene3D" id="3.40.50.2300">
    <property type="match status" value="1"/>
</dbReference>
<dbReference type="InterPro" id="IPR050595">
    <property type="entry name" value="Bact_response_regulator"/>
</dbReference>
<dbReference type="RefSeq" id="WP_019860755.1">
    <property type="nucleotide sequence ID" value="NZ_CP033507.1"/>
</dbReference>
<name>A0A6M7TG70_9HYPH</name>
<keyword evidence="2" id="KW-0805">Transcription regulation</keyword>
<gene>
    <name evidence="4" type="ORF">D3242_15455</name>
</gene>
<dbReference type="AlphaFoldDB" id="A0A6M7TG70"/>
<dbReference type="Pfam" id="PF00072">
    <property type="entry name" value="Response_reg"/>
    <property type="match status" value="1"/>
</dbReference>
<dbReference type="PANTHER" id="PTHR44591:SF3">
    <property type="entry name" value="RESPONSE REGULATORY DOMAIN-CONTAINING PROTEIN"/>
    <property type="match status" value="1"/>
</dbReference>
<dbReference type="PANTHER" id="PTHR44591">
    <property type="entry name" value="STRESS RESPONSE REGULATOR PROTEIN 1"/>
    <property type="match status" value="1"/>
</dbReference>
<evidence type="ECO:0000313" key="4">
    <source>
        <dbReference type="EMBL" id="RJT33917.1"/>
    </source>
</evidence>
<comment type="caution">
    <text evidence="4">The sequence shown here is derived from an EMBL/GenBank/DDBJ whole genome shotgun (WGS) entry which is preliminary data.</text>
</comment>
<evidence type="ECO:0000256" key="1">
    <source>
        <dbReference type="ARBA" id="ARBA00022553"/>
    </source>
</evidence>
<keyword evidence="1" id="KW-0597">Phosphoprotein</keyword>
<dbReference type="InterPro" id="IPR001789">
    <property type="entry name" value="Sig_transdc_resp-reg_receiver"/>
</dbReference>
<keyword evidence="3" id="KW-0804">Transcription</keyword>
<sequence>MKRCMFVDDSSVIRKVAKRILGGSDMVVIEAASGLDALEMCAADMPDIIVVDGALPDVQAVDLIRRVRAMESPIRPQILISLVELDIASIMRAKRAGAQGYLLKPFNRPQLLERFRNLKIAA</sequence>
<dbReference type="PROSITE" id="PS50110">
    <property type="entry name" value="RESPONSE_REGULATORY"/>
    <property type="match status" value="1"/>
</dbReference>
<protein>
    <submittedName>
        <fullName evidence="4">Response regulator</fullName>
    </submittedName>
</protein>
<evidence type="ECO:0000256" key="2">
    <source>
        <dbReference type="ARBA" id="ARBA00023015"/>
    </source>
</evidence>
<dbReference type="EMBL" id="QZXA01000005">
    <property type="protein sequence ID" value="RJT33917.1"/>
    <property type="molecule type" value="Genomic_DNA"/>
</dbReference>
<dbReference type="SMART" id="SM00448">
    <property type="entry name" value="REC"/>
    <property type="match status" value="1"/>
</dbReference>
<dbReference type="Proteomes" id="UP000275530">
    <property type="component" value="Unassembled WGS sequence"/>
</dbReference>
<proteinExistence type="predicted"/>
<keyword evidence="5" id="KW-1185">Reference proteome</keyword>
<evidence type="ECO:0000256" key="3">
    <source>
        <dbReference type="ARBA" id="ARBA00023163"/>
    </source>
</evidence>
<dbReference type="SUPFAM" id="SSF52172">
    <property type="entry name" value="CheY-like"/>
    <property type="match status" value="1"/>
</dbReference>
<dbReference type="GO" id="GO:0000160">
    <property type="term" value="P:phosphorelay signal transduction system"/>
    <property type="evidence" value="ECO:0007669"/>
    <property type="project" value="InterPro"/>
</dbReference>
<accession>A0A6M7TG70</accession>
<organism evidence="4 5">
    <name type="scientific">Mesorhizobium jarvisii</name>
    <dbReference type="NCBI Taxonomy" id="1777867"/>
    <lineage>
        <taxon>Bacteria</taxon>
        <taxon>Pseudomonadati</taxon>
        <taxon>Pseudomonadota</taxon>
        <taxon>Alphaproteobacteria</taxon>
        <taxon>Hyphomicrobiales</taxon>
        <taxon>Phyllobacteriaceae</taxon>
        <taxon>Mesorhizobium</taxon>
    </lineage>
</organism>
<dbReference type="InterPro" id="IPR011006">
    <property type="entry name" value="CheY-like_superfamily"/>
</dbReference>